<dbReference type="PANTHER" id="PTHR45339:SF1">
    <property type="entry name" value="HYBRID SIGNAL TRANSDUCTION HISTIDINE KINASE J"/>
    <property type="match status" value="1"/>
</dbReference>
<dbReference type="SMART" id="SM00387">
    <property type="entry name" value="HATPase_c"/>
    <property type="match status" value="1"/>
</dbReference>
<protein>
    <recommendedName>
        <fullName evidence="3">Histidine kinase domain-containing protein</fullName>
    </recommendedName>
</protein>
<organism evidence="4 5">
    <name type="scientific">Didymella heteroderae</name>
    <dbReference type="NCBI Taxonomy" id="1769908"/>
    <lineage>
        <taxon>Eukaryota</taxon>
        <taxon>Fungi</taxon>
        <taxon>Dikarya</taxon>
        <taxon>Ascomycota</taxon>
        <taxon>Pezizomycotina</taxon>
        <taxon>Dothideomycetes</taxon>
        <taxon>Pleosporomycetidae</taxon>
        <taxon>Pleosporales</taxon>
        <taxon>Pleosporineae</taxon>
        <taxon>Didymellaceae</taxon>
        <taxon>Didymella</taxon>
    </lineage>
</organism>
<feature type="domain" description="Histidine kinase" evidence="3">
    <location>
        <begin position="1"/>
        <end position="223"/>
    </location>
</feature>
<proteinExistence type="predicted"/>
<dbReference type="InterPro" id="IPR036097">
    <property type="entry name" value="HisK_dim/P_sf"/>
</dbReference>
<keyword evidence="5" id="KW-1185">Reference proteome</keyword>
<name>A0A9P4WG20_9PLEO</name>
<dbReference type="InterPro" id="IPR004358">
    <property type="entry name" value="Sig_transdc_His_kin-like_C"/>
</dbReference>
<dbReference type="PRINTS" id="PR00344">
    <property type="entry name" value="BCTRLSENSOR"/>
</dbReference>
<accession>A0A9P4WG20</accession>
<evidence type="ECO:0000256" key="2">
    <source>
        <dbReference type="ARBA" id="ARBA00023012"/>
    </source>
</evidence>
<comment type="caution">
    <text evidence="4">The sequence shown here is derived from an EMBL/GenBank/DDBJ whole genome shotgun (WGS) entry which is preliminary data.</text>
</comment>
<dbReference type="FunFam" id="3.30.565.10:FF:000010">
    <property type="entry name" value="Sensor histidine kinase RcsC"/>
    <property type="match status" value="1"/>
</dbReference>
<sequence>MSHELRTPVAGMIGMSELLLETNLDAEQRECVETIQRSANELLTLINDILDFSILDSGQLEVNSESFSLVGLLEDVNKRMSHAARKKNVAYESLIQPELERDLGVIGDPDRLRQVLTNVLDNSVKFTSEGSIRLYASVANESEETISVGFVVEDTGIGIETEILERIFQPFCQADSSTTRTFGGIGLGLPISKTLVELMRGGLTLWSELGHGTTVELWVPFGKVSYGEHGSPLMKLGPAPHPLQSEMSLARGALKHYNNPTLTPSLFDHTVQKLQVLEGLSKTSFSRDESSACSLNIPEEKRRGIHILVVEDK</sequence>
<dbReference type="EMBL" id="SWKV01000148">
    <property type="protein sequence ID" value="KAF3031421.1"/>
    <property type="molecule type" value="Genomic_DNA"/>
</dbReference>
<dbReference type="Proteomes" id="UP000758155">
    <property type="component" value="Unassembled WGS sequence"/>
</dbReference>
<evidence type="ECO:0000313" key="5">
    <source>
        <dbReference type="Proteomes" id="UP000758155"/>
    </source>
</evidence>
<dbReference type="InterPro" id="IPR003594">
    <property type="entry name" value="HATPase_dom"/>
</dbReference>
<gene>
    <name evidence="4" type="ORF">E8E12_001280</name>
</gene>
<evidence type="ECO:0000259" key="3">
    <source>
        <dbReference type="PROSITE" id="PS50109"/>
    </source>
</evidence>
<dbReference type="InterPro" id="IPR036890">
    <property type="entry name" value="HATPase_C_sf"/>
</dbReference>
<dbReference type="AlphaFoldDB" id="A0A9P4WG20"/>
<dbReference type="SMART" id="SM00388">
    <property type="entry name" value="HisKA"/>
    <property type="match status" value="1"/>
</dbReference>
<dbReference type="PANTHER" id="PTHR45339">
    <property type="entry name" value="HYBRID SIGNAL TRANSDUCTION HISTIDINE KINASE J"/>
    <property type="match status" value="1"/>
</dbReference>
<dbReference type="PROSITE" id="PS50109">
    <property type="entry name" value="HIS_KIN"/>
    <property type="match status" value="1"/>
</dbReference>
<dbReference type="Gene3D" id="3.30.565.10">
    <property type="entry name" value="Histidine kinase-like ATPase, C-terminal domain"/>
    <property type="match status" value="1"/>
</dbReference>
<dbReference type="CDD" id="cd16922">
    <property type="entry name" value="HATPase_EvgS-ArcB-TorS-like"/>
    <property type="match status" value="1"/>
</dbReference>
<keyword evidence="1" id="KW-0597">Phosphoprotein</keyword>
<dbReference type="InterPro" id="IPR003661">
    <property type="entry name" value="HisK_dim/P_dom"/>
</dbReference>
<evidence type="ECO:0000256" key="1">
    <source>
        <dbReference type="ARBA" id="ARBA00022553"/>
    </source>
</evidence>
<reference evidence="4" key="1">
    <citation type="submission" date="2019-04" db="EMBL/GenBank/DDBJ databases">
        <title>Sequencing of skin fungus with MAO and IRED activity.</title>
        <authorList>
            <person name="Marsaioli A.J."/>
            <person name="Bonatto J.M.C."/>
            <person name="Reis Junior O."/>
        </authorList>
    </citation>
    <scope>NUCLEOTIDE SEQUENCE</scope>
    <source>
        <strain evidence="4">28M1</strain>
    </source>
</reference>
<dbReference type="OrthoDB" id="3928270at2759"/>
<dbReference type="Pfam" id="PF00512">
    <property type="entry name" value="HisKA"/>
    <property type="match status" value="1"/>
</dbReference>
<dbReference type="SUPFAM" id="SSF47384">
    <property type="entry name" value="Homodimeric domain of signal transducing histidine kinase"/>
    <property type="match status" value="1"/>
</dbReference>
<keyword evidence="2" id="KW-0902">Two-component regulatory system</keyword>
<dbReference type="GO" id="GO:0000155">
    <property type="term" value="F:phosphorelay sensor kinase activity"/>
    <property type="evidence" value="ECO:0007669"/>
    <property type="project" value="InterPro"/>
</dbReference>
<dbReference type="InterPro" id="IPR005467">
    <property type="entry name" value="His_kinase_dom"/>
</dbReference>
<dbReference type="Pfam" id="PF02518">
    <property type="entry name" value="HATPase_c"/>
    <property type="match status" value="1"/>
</dbReference>
<dbReference type="Gene3D" id="1.10.287.130">
    <property type="match status" value="1"/>
</dbReference>
<dbReference type="SUPFAM" id="SSF55874">
    <property type="entry name" value="ATPase domain of HSP90 chaperone/DNA topoisomerase II/histidine kinase"/>
    <property type="match status" value="1"/>
</dbReference>
<evidence type="ECO:0000313" key="4">
    <source>
        <dbReference type="EMBL" id="KAF3031421.1"/>
    </source>
</evidence>
<dbReference type="CDD" id="cd00082">
    <property type="entry name" value="HisKA"/>
    <property type="match status" value="1"/>
</dbReference>